<feature type="coiled-coil region" evidence="2">
    <location>
        <begin position="633"/>
        <end position="663"/>
    </location>
</feature>
<dbReference type="SUPFAM" id="SSF48452">
    <property type="entry name" value="TPR-like"/>
    <property type="match status" value="8"/>
</dbReference>
<dbReference type="Pfam" id="PF13181">
    <property type="entry name" value="TPR_8"/>
    <property type="match status" value="2"/>
</dbReference>
<dbReference type="PANTHER" id="PTHR12558">
    <property type="entry name" value="CELL DIVISION CYCLE 16,23,27"/>
    <property type="match status" value="1"/>
</dbReference>
<dbReference type="Proteomes" id="UP001162891">
    <property type="component" value="Chromosome"/>
</dbReference>
<accession>A0ABM7WZG6</accession>
<keyword evidence="2" id="KW-0175">Coiled coil</keyword>
<organism evidence="3 4">
    <name type="scientific">Anaeromyxobacter oryzae</name>
    <dbReference type="NCBI Taxonomy" id="2918170"/>
    <lineage>
        <taxon>Bacteria</taxon>
        <taxon>Pseudomonadati</taxon>
        <taxon>Myxococcota</taxon>
        <taxon>Myxococcia</taxon>
        <taxon>Myxococcales</taxon>
        <taxon>Cystobacterineae</taxon>
        <taxon>Anaeromyxobacteraceae</taxon>
        <taxon>Anaeromyxobacter</taxon>
    </lineage>
</organism>
<proteinExistence type="predicted"/>
<dbReference type="InterPro" id="IPR011990">
    <property type="entry name" value="TPR-like_helical_dom_sf"/>
</dbReference>
<name>A0ABM7WZG6_9BACT</name>
<dbReference type="Pfam" id="PF14559">
    <property type="entry name" value="TPR_19"/>
    <property type="match status" value="1"/>
</dbReference>
<evidence type="ECO:0000256" key="1">
    <source>
        <dbReference type="PROSITE-ProRule" id="PRU00339"/>
    </source>
</evidence>
<dbReference type="SMART" id="SM00028">
    <property type="entry name" value="TPR"/>
    <property type="match status" value="21"/>
</dbReference>
<reference evidence="4" key="1">
    <citation type="journal article" date="2022" name="Int. J. Syst. Evol. Microbiol.">
        <title>Anaeromyxobacter oryzae sp. nov., Anaeromyxobacter diazotrophicus sp. nov. and Anaeromyxobacter paludicola sp. nov., isolated from paddy soils.</title>
        <authorList>
            <person name="Itoh H."/>
            <person name="Xu Z."/>
            <person name="Mise K."/>
            <person name="Masuda Y."/>
            <person name="Ushijima N."/>
            <person name="Hayakawa C."/>
            <person name="Shiratori Y."/>
            <person name="Senoo K."/>
        </authorList>
    </citation>
    <scope>NUCLEOTIDE SEQUENCE [LARGE SCALE GENOMIC DNA]</scope>
    <source>
        <strain evidence="4">Red232</strain>
    </source>
</reference>
<keyword evidence="1" id="KW-0802">TPR repeat</keyword>
<sequence length="4125" mass="447156">MTLPRSEAYTSATSGVFLAQPSPAKPTLSAPSLDDQIRSHLEILEVAPGDQQAFHALVGLYEQASRWEDLIALYEGRARLAPGPGAPLLAQAANLAHRKLRNVARAEELYRQLLQTDPGHADAVRAMVALLEEKGDWGALAATLEREATRASEPTEAARLTLRLGQVQEERLGRRDRAALLYARANRLDPALAEARTRGLACFVALRRFGQARRMLDAARDAGADPRAIAAEYAALGARLVDEPLEHGLAMDALIEALTLDRNAPGAAAARERLRAMPRTWREEAARLGQAVTRAADRREAAALQLRLAQLHAAYDPEGASRALERIDRAWAAAPGNPFALELLARLFAERGDHRGHADALARLAAQTRDRAALVALHLEMARVDLVRFGDTESFVAALGRALELDPACESAALQVFEHHVDAGRFADALAVLERHLAAAPEKAAHAPLRVRAAALAREKLGDPARAGQHLEAALRADPGHGPAAAALAPLLADAGAWQRLAEVLDLSARWERDPSERVRLLERLADVQQEQLGRPRDALRTLARALAIDPARAATRKAMEGAAARADAFLELTRAYRAAAEAVDGDLKARKTLLRRVAEILDRDLSLPEEAVRAWRALVALDPEDRGAANALEACLARAGQQEELARELEEKRARATGDERRALSAKLAKLWADAGEVERAAAGWRDVLEHAPDDDEALWGLHAALEGQGGPRAAEERVSILGRLEARAKGVAERGAISLARAESLAEPLGRLADAAEIATGLVQAAGVGASQRADAAALLERLLARGVAPLPVAQVLAPAYAAAGDAAKHAAMLELLARSLPAGADPRERARHLLDASSVRAERLGDRRGALSAAAAALRACPDHLEARRRCEDLAREVGAERELLALLDEAAGRLEGRPEEAALRLRAAAVAEEDLGAYDDAAVQLRRAVALRPGDPGILAALTRTALAGERWAEAATLLDERAAAAEGAEKVALLAQEAEVLHERLDDPAGAAQAARDALAVAAPEQRPRLLARLAAALGDAGDAPGRADALAELAAQAANPAEASRAALESARIRAGLGDEKAAVERTVLALRASPDDPAALSALEAHLEGGDPEAVRAAAAALARHPDPRRRVRALEAEARVAPDVAGKVAARRAAARIAEQELRQASLAFAALAAASRLAPADAELRAELRRVAAEAGDVEACARLHAELAELAPPEQRLPILRERADLAERRLDPDRAAEAWAQVARAAPADREALAALRRLHRARERWGELADVCAEIARRSQEPAVREDALREEGAVAEARLADAPRAAQAWAEVAALAPQDAEAAAALERLYDRLDRPDALAAVLERRLARAFEVDAAARLAELRRTRLDDPAGALALHAELVRRDPRRTASRDALAELAAVPGPVGREALEAADRVLRAAGEHTRRVAAREARLAAVTDPGERARLLAELRTILETELDDPGLAFLAACRAFAEGGPAREGAGADLVRLAAATGSEAEVADVYEQAAGGAEPEEALALRRRAARVRTERGGGAAAIEAWNRVLADAPDDAEALEALAGLYETARSARELLDVARRRAALAVGADRAGHLLHAGALAEALEDPGAAAEAYRAVLEEAPLDVAALEGLDRILSRGPAVPELEWVIEALARAVADDPARRTALLLRRAGLLETDPDPRRAVEAYAEVLAESPREPGAVAGLERLLDRADARETAARVLEDVLRTAGDARRLAALLEVRLEVADASEHGPLLAEIAALHERLGDRDGAFRSKARELAEAARAGRDAPGARADLERLAAASGAWEALAAALEEAIEAGLPAGAALEVRRRLAAIHVERLGKPDVAARFYEEVAAAAPSAETLGALARVYRRLGAHRDLARTLERLADVAPAPAARKELLLEVAKIMAEHLSDREGAIQAYRKILAVDPEDPQALRLLGRLLGSAERWEDLVDVLGRELAVAERQPNLVAEAAELRYRLGKIRHQRLADAAGALAAYREVLAKVPRHPAALAALEELARSTGPAALEAALLLEPVYSAEGEHGKVVETLEARAANETDPARRAALLRRVAATYAGPLRNAEMAFLAASRALAADPDSIESLDLAASGAEAAGLGDELQGLLAEHADRARDPSARAEYQRRIARLARGGDAARAAEAWQRLLDLAPDDREALVGLIDALEAGTDPDALAQALRRALAVEELPEGRAHLLRRLAAVLDERLDDAAGAIQALRRLLELAASDRDALARLDRLCLRTERWVDLAEVLEREVAAAADAGDEAALVVLRQRLAELKDARLLDRDGALGLYEEVLQARPDHPEAIARLEALLQKDPGNARAALALERAYAAGGDALKQAAVLEVRAGERPDPEERKALYLELADLRERALADPELAFLALCKAFREDPADAAVRARMEALAGASGHEEELAAIYEDEIDRLPPAETAAVALRLGALYEERLGDPGRAAGFLRRALALDPAAAPEALPALERIHARLESWPELADTLAARAAAAQGPERVQLLFRVGQLCEEKLASPDRAAEAYEAAVQADPRHVPSLRALEALYEGAGRREDLVKNLAAQRAVAQDAASKERVLAKMAALVADLGRLDEAVALWKELLVLRPRHEAALPALEDLYESLERWQDLAQHLRIRIGATVDRREIARLNDKLGQVLGTRLGDATQAVQSYKAVLDSDPKNRRALEALRDIHAAQGDQDALVSVYRRLVPLQEDAAGVKRARLELAEVLLRAGQKRDAVEQAKLAFDIEPHGADDLVRIEEIFRQGGAAQDGVRAAEARAALLAAQGGPAEAVPAWLAVADLWRQQKRPDAAAAALDKVLELDPRNRTAYDGLRALHQEAGNWRAFARVCDLFAPQLGDPAEKVVLLKEVAAVHEKRLGQKEMSFLSWCRALAEAPGDAEALAEAERLAADTEAFEELSSVLEEIAEKSRGMVKAKLLLHLGSLQDAKLDDAAAAEGAYRRALEADPASPEALDALTQLFKRRGRVRDLVITLEQRLEAAAALEEKKALLLEVAKIYDAELHDVDEAVGALRRVLELDGGDAAALEALSTLYRREQRWADLAGILARARDLAATDAARIAYQLQIGALHENEIGDDEAAVEAYRTVLGLDDRSKDALAGLERLYTKLDRFAELNRVYERQIALAADPREQVRILAKSAAIHEEKLHDPRSAIERNEQILRLDGANGPAVKNLERLYRDEGLWDRLITVMQHHLSLVQERREQVALEVAIGEVWWKEMSRVDRAEAIFNHALQLDPDSRTAVAALGRLYERSGNWNLALDMLRREARVAGGSKDAVELYVRMGAIHEEMLLDVASAKEAYSRALQLDPGHLPAIKALKGLFERERNRDRYLELLVDEARYETDVEAKTERYTEAARVYQEERDDRESAARYYEEALKRTPGHLAAARPLSDIYVAQARWPDAERVLDGIVEALSQGGDAKELCRQSYRQGYVAEKLGNREKALAAYRRAYELDSTYLPALEGLGNLLVQEQQWEEALRIFTTVIIHHRDGLTDLEVVETHWQIGEIAAKLAQVERAANAFRKALEIDQNHEPSRRSLTRILESTGDFEGAVEQRQRLLPLLEGQAKLENLVAIGEICRDRLQDPYQAIDAFLGASRLDPTSLPVTEALLGLYRETRQGQKAADVLAQIVARPEVQADPARAAKLHLSLAEILRDEVKDEGAAVLELEKALDKNWRLVQAFAAIEEILGRQKRWTDLEQAYLRMVQRLPKTPDAAQARLALWKTLGDLYRNVLRNDDGARMAYQVVAKADPEDAVAVETFADLAARKPGAEREAIAAYRQLLRTGAKAPKAAQALVKLHATAKQYDPAYSAAQVLVHLLGQAGGEEVQVVARLRKFARDQASRPLDDQLWGMLLHERVKGPLADIMTLLALHARPLFVQKEKDLGVNPKKDELDVQGSMLFFANMFKYVERTLGLKGLRLFRKGGVPALLQLVPTDPPGFLAADEMFEERPKKELWFAIGKALAFARPELLMARLMPHDQLDLVFQAACSAGTSRFVVTADPHLVAKLKRELEKTLPEPVRKNTLKLLARAYCDVQHPGDVRSYLDGAELTSNRAGALLAGDLEVVRRAVLEERPQVSKLRDETRLRDLALFCVSEEYAALRERLGLSCLVPA</sequence>
<gene>
    <name evidence="3" type="ORF">AMOR_39320</name>
</gene>
<evidence type="ECO:0000313" key="3">
    <source>
        <dbReference type="EMBL" id="BDG04936.1"/>
    </source>
</evidence>
<feature type="repeat" description="TPR" evidence="1">
    <location>
        <begin position="3510"/>
        <end position="3543"/>
    </location>
</feature>
<dbReference type="PROSITE" id="PS50005">
    <property type="entry name" value="TPR"/>
    <property type="match status" value="2"/>
</dbReference>
<dbReference type="PANTHER" id="PTHR12558:SF13">
    <property type="entry name" value="CELL DIVISION CYCLE PROTEIN 27 HOMOLOG"/>
    <property type="match status" value="1"/>
</dbReference>
<dbReference type="Gene3D" id="1.25.40.10">
    <property type="entry name" value="Tetratricopeptide repeat domain"/>
    <property type="match status" value="17"/>
</dbReference>
<keyword evidence="4" id="KW-1185">Reference proteome</keyword>
<evidence type="ECO:0008006" key="5">
    <source>
        <dbReference type="Google" id="ProtNLM"/>
    </source>
</evidence>
<feature type="repeat" description="TPR" evidence="1">
    <location>
        <begin position="2787"/>
        <end position="2820"/>
    </location>
</feature>
<dbReference type="InterPro" id="IPR019734">
    <property type="entry name" value="TPR_rpt"/>
</dbReference>
<evidence type="ECO:0000313" key="4">
    <source>
        <dbReference type="Proteomes" id="UP001162891"/>
    </source>
</evidence>
<dbReference type="EMBL" id="AP025591">
    <property type="protein sequence ID" value="BDG04936.1"/>
    <property type="molecule type" value="Genomic_DNA"/>
</dbReference>
<protein>
    <recommendedName>
        <fullName evidence="5">Tetratricopeptide repeat protein</fullName>
    </recommendedName>
</protein>
<evidence type="ECO:0000256" key="2">
    <source>
        <dbReference type="SAM" id="Coils"/>
    </source>
</evidence>